<keyword evidence="2" id="KW-0813">Transport</keyword>
<dbReference type="WBParaSite" id="ECPE_0000938301-mRNA-1">
    <property type="protein sequence ID" value="ECPE_0000938301-mRNA-1"/>
    <property type="gene ID" value="ECPE_0000938301"/>
</dbReference>
<name>A0A183AQW9_9TREM</name>
<dbReference type="PROSITE" id="PS50893">
    <property type="entry name" value="ABC_TRANSPORTER_2"/>
    <property type="match status" value="1"/>
</dbReference>
<evidence type="ECO:0000256" key="4">
    <source>
        <dbReference type="ARBA" id="ARBA00022989"/>
    </source>
</evidence>
<dbReference type="SUPFAM" id="SSF52540">
    <property type="entry name" value="P-loop containing nucleoside triphosphate hydrolases"/>
    <property type="match status" value="1"/>
</dbReference>
<dbReference type="GO" id="GO:0006635">
    <property type="term" value="P:fatty acid beta-oxidation"/>
    <property type="evidence" value="ECO:0007669"/>
    <property type="project" value="TreeGrafter"/>
</dbReference>
<dbReference type="Pfam" id="PF06472">
    <property type="entry name" value="ABC_membrane_2"/>
    <property type="match status" value="1"/>
</dbReference>
<dbReference type="GO" id="GO:0007031">
    <property type="term" value="P:peroxisome organization"/>
    <property type="evidence" value="ECO:0007669"/>
    <property type="project" value="TreeGrafter"/>
</dbReference>
<evidence type="ECO:0000259" key="7">
    <source>
        <dbReference type="PROSITE" id="PS50893"/>
    </source>
</evidence>
<evidence type="ECO:0000313" key="8">
    <source>
        <dbReference type="WBParaSite" id="ECPE_0000938301-mRNA-1"/>
    </source>
</evidence>
<dbReference type="PANTHER" id="PTHR11384:SF59">
    <property type="entry name" value="LYSOSOMAL COBALAMIN TRANSPORTER ABCD4"/>
    <property type="match status" value="1"/>
</dbReference>
<evidence type="ECO:0000256" key="3">
    <source>
        <dbReference type="ARBA" id="ARBA00022692"/>
    </source>
</evidence>
<proteinExistence type="inferred from homology"/>
<dbReference type="InterPro" id="IPR027417">
    <property type="entry name" value="P-loop_NTPase"/>
</dbReference>
<comment type="similarity">
    <text evidence="1">Belongs to the ABC transporter superfamily. ABCD family. Peroxisomal fatty acyl CoA transporter (TC 3.A.1.203) subfamily.</text>
</comment>
<dbReference type="InterPro" id="IPR011527">
    <property type="entry name" value="ABC1_TM_dom"/>
</dbReference>
<sequence length="597" mass="67080">LALLLRTAVTERMHNLYFRNKNFFTVNQLMDLDNPDQRLTQDIGTSCTLVSDILPLFLINPILVVVYTYLCVNNFFHTQVRTSAEGAAFLDVGRSEHYFASTALWRMLHAFRVSVNRQPVLYFFTELSAYTGSILNYVAIGIALFGGYFGDPSAAEITNIISQTSFFLLYLINKLTTLVDLANKIAQLVGVGYRVVALEENMLKYKHLTSPAAYAAEKQYLTDWVDVQEIMPALPSTRIDPNLPNVVMQINHITVALPMDRNCELVQDLSITLQLNRSLLITGPSGVGKTALLRVLGKLWPAVPAIGQSNESSFFYRSPRIQQLLVPQRPFVPSAFACPYELFNVLEDELDHETIEYTLSHGSSASFRALYLAYLLLTAAEAPPDVQEDWKKTFHGTEKSPIGDYMEAGYNRYTDNSAVFCGYRVNAYVEAMKLLVEFKLTDSATAKTVTDRLIRLNDLSSNGKRTDVCKLGRFGCNTVVREYDFAGGEWRNSYSPGEMQRVVLASVCYRRPQVAFLDESTSQLSASAECDAYESLRKRNITVISVGHRLSLRQFHSEELIITPANIPINRGGLPPHTVKASGPNWEHIVYDYPEKS</sequence>
<dbReference type="GO" id="GO:0016887">
    <property type="term" value="F:ATP hydrolysis activity"/>
    <property type="evidence" value="ECO:0007669"/>
    <property type="project" value="InterPro"/>
</dbReference>
<keyword evidence="4 6" id="KW-1133">Transmembrane helix</keyword>
<dbReference type="GO" id="GO:0140359">
    <property type="term" value="F:ABC-type transporter activity"/>
    <property type="evidence" value="ECO:0007669"/>
    <property type="project" value="InterPro"/>
</dbReference>
<dbReference type="InterPro" id="IPR003439">
    <property type="entry name" value="ABC_transporter-like_ATP-bd"/>
</dbReference>
<organism evidence="8">
    <name type="scientific">Echinostoma caproni</name>
    <dbReference type="NCBI Taxonomy" id="27848"/>
    <lineage>
        <taxon>Eukaryota</taxon>
        <taxon>Metazoa</taxon>
        <taxon>Spiralia</taxon>
        <taxon>Lophotrochozoa</taxon>
        <taxon>Platyhelminthes</taxon>
        <taxon>Trematoda</taxon>
        <taxon>Digenea</taxon>
        <taxon>Plagiorchiida</taxon>
        <taxon>Echinostomata</taxon>
        <taxon>Echinostomatoidea</taxon>
        <taxon>Echinostomatidae</taxon>
        <taxon>Echinostoma</taxon>
    </lineage>
</organism>
<accession>A0A183AQW9</accession>
<dbReference type="GO" id="GO:0005524">
    <property type="term" value="F:ATP binding"/>
    <property type="evidence" value="ECO:0007669"/>
    <property type="project" value="InterPro"/>
</dbReference>
<dbReference type="GO" id="GO:0015910">
    <property type="term" value="P:long-chain fatty acid import into peroxisome"/>
    <property type="evidence" value="ECO:0007669"/>
    <property type="project" value="TreeGrafter"/>
</dbReference>
<evidence type="ECO:0000256" key="2">
    <source>
        <dbReference type="ARBA" id="ARBA00022448"/>
    </source>
</evidence>
<reference evidence="8" key="1">
    <citation type="submission" date="2016-06" db="UniProtKB">
        <authorList>
            <consortium name="WormBaseParasite"/>
        </authorList>
    </citation>
    <scope>IDENTIFICATION</scope>
</reference>
<feature type="domain" description="ABC transporter" evidence="7">
    <location>
        <begin position="248"/>
        <end position="591"/>
    </location>
</feature>
<dbReference type="PANTHER" id="PTHR11384">
    <property type="entry name" value="ATP-BINDING CASSETTE, SUB-FAMILY D MEMBER"/>
    <property type="match status" value="1"/>
</dbReference>
<dbReference type="Gene3D" id="3.40.50.300">
    <property type="entry name" value="P-loop containing nucleotide triphosphate hydrolases"/>
    <property type="match status" value="2"/>
</dbReference>
<evidence type="ECO:0000256" key="6">
    <source>
        <dbReference type="SAM" id="Phobius"/>
    </source>
</evidence>
<dbReference type="GO" id="GO:0005324">
    <property type="term" value="F:long-chain fatty acid transmembrane transporter activity"/>
    <property type="evidence" value="ECO:0007669"/>
    <property type="project" value="TreeGrafter"/>
</dbReference>
<dbReference type="AlphaFoldDB" id="A0A183AQW9"/>
<dbReference type="GO" id="GO:0005778">
    <property type="term" value="C:peroxisomal membrane"/>
    <property type="evidence" value="ECO:0007669"/>
    <property type="project" value="TreeGrafter"/>
</dbReference>
<feature type="transmembrane region" description="Helical" evidence="6">
    <location>
        <begin position="53"/>
        <end position="72"/>
    </location>
</feature>
<dbReference type="GO" id="GO:0042760">
    <property type="term" value="P:very long-chain fatty acid catabolic process"/>
    <property type="evidence" value="ECO:0007669"/>
    <property type="project" value="TreeGrafter"/>
</dbReference>
<protein>
    <submittedName>
        <fullName evidence="8">ABC transporter domain-containing protein</fullName>
    </submittedName>
</protein>
<keyword evidence="5 6" id="KW-0472">Membrane</keyword>
<keyword evidence="3 6" id="KW-0812">Transmembrane</keyword>
<evidence type="ECO:0000256" key="5">
    <source>
        <dbReference type="ARBA" id="ARBA00023136"/>
    </source>
</evidence>
<feature type="transmembrane region" description="Helical" evidence="6">
    <location>
        <begin position="127"/>
        <end position="149"/>
    </location>
</feature>
<evidence type="ECO:0000256" key="1">
    <source>
        <dbReference type="ARBA" id="ARBA00008575"/>
    </source>
</evidence>
<dbReference type="InterPro" id="IPR050835">
    <property type="entry name" value="ABC_transporter_sub-D"/>
</dbReference>